<keyword evidence="3" id="KW-1133">Transmembrane helix</keyword>
<evidence type="ECO:0000313" key="5">
    <source>
        <dbReference type="Proteomes" id="UP000036987"/>
    </source>
</evidence>
<dbReference type="OMA" id="KFSYDMA"/>
<dbReference type="EMBL" id="LFYR01000825">
    <property type="protein sequence ID" value="KMZ68643.1"/>
    <property type="molecule type" value="Genomic_DNA"/>
</dbReference>
<dbReference type="OrthoDB" id="1875580at2759"/>
<dbReference type="GO" id="GO:0016020">
    <property type="term" value="C:membrane"/>
    <property type="evidence" value="ECO:0007669"/>
    <property type="project" value="UniProtKB-SubCell"/>
</dbReference>
<evidence type="ECO:0000256" key="2">
    <source>
        <dbReference type="ARBA" id="ARBA00023136"/>
    </source>
</evidence>
<dbReference type="InterPro" id="IPR044839">
    <property type="entry name" value="NDR1-like"/>
</dbReference>
<dbReference type="AlphaFoldDB" id="A0A0K9PHY0"/>
<dbReference type="GO" id="GO:0098542">
    <property type="term" value="P:defense response to other organism"/>
    <property type="evidence" value="ECO:0007669"/>
    <property type="project" value="InterPro"/>
</dbReference>
<evidence type="ECO:0000313" key="4">
    <source>
        <dbReference type="EMBL" id="KMZ68643.1"/>
    </source>
</evidence>
<proteinExistence type="predicted"/>
<gene>
    <name evidence="4" type="ORF">ZOSMA_234G00170</name>
</gene>
<dbReference type="PANTHER" id="PTHR31234">
    <property type="entry name" value="LATE EMBRYOGENESIS ABUNDANT (LEA) HYDROXYPROLINE-RICH GLYCOPROTEIN FAMILY"/>
    <property type="match status" value="1"/>
</dbReference>
<evidence type="ECO:0000256" key="3">
    <source>
        <dbReference type="SAM" id="Phobius"/>
    </source>
</evidence>
<organism evidence="4 5">
    <name type="scientific">Zostera marina</name>
    <name type="common">Eelgrass</name>
    <dbReference type="NCBI Taxonomy" id="29655"/>
    <lineage>
        <taxon>Eukaryota</taxon>
        <taxon>Viridiplantae</taxon>
        <taxon>Streptophyta</taxon>
        <taxon>Embryophyta</taxon>
        <taxon>Tracheophyta</taxon>
        <taxon>Spermatophyta</taxon>
        <taxon>Magnoliopsida</taxon>
        <taxon>Liliopsida</taxon>
        <taxon>Zosteraceae</taxon>
        <taxon>Zostera</taxon>
    </lineage>
</organism>
<comment type="subcellular location">
    <subcellularLocation>
        <location evidence="1">Membrane</location>
    </subcellularLocation>
</comment>
<dbReference type="Proteomes" id="UP000036987">
    <property type="component" value="Unassembled WGS sequence"/>
</dbReference>
<keyword evidence="2 3" id="KW-0472">Membrane</keyword>
<reference evidence="5" key="1">
    <citation type="journal article" date="2016" name="Nature">
        <title>The genome of the seagrass Zostera marina reveals angiosperm adaptation to the sea.</title>
        <authorList>
            <person name="Olsen J.L."/>
            <person name="Rouze P."/>
            <person name="Verhelst B."/>
            <person name="Lin Y.-C."/>
            <person name="Bayer T."/>
            <person name="Collen J."/>
            <person name="Dattolo E."/>
            <person name="De Paoli E."/>
            <person name="Dittami S."/>
            <person name="Maumus F."/>
            <person name="Michel G."/>
            <person name="Kersting A."/>
            <person name="Lauritano C."/>
            <person name="Lohaus R."/>
            <person name="Toepel M."/>
            <person name="Tonon T."/>
            <person name="Vanneste K."/>
            <person name="Amirebrahimi M."/>
            <person name="Brakel J."/>
            <person name="Bostroem C."/>
            <person name="Chovatia M."/>
            <person name="Grimwood J."/>
            <person name="Jenkins J.W."/>
            <person name="Jueterbock A."/>
            <person name="Mraz A."/>
            <person name="Stam W.T."/>
            <person name="Tice H."/>
            <person name="Bornberg-Bauer E."/>
            <person name="Green P.J."/>
            <person name="Pearson G.A."/>
            <person name="Procaccini G."/>
            <person name="Duarte C.M."/>
            <person name="Schmutz J."/>
            <person name="Reusch T.B.H."/>
            <person name="Van de Peer Y."/>
        </authorList>
    </citation>
    <scope>NUCLEOTIDE SEQUENCE [LARGE SCALE GENOMIC DNA]</scope>
    <source>
        <strain evidence="5">cv. Finnish</strain>
    </source>
</reference>
<comment type="caution">
    <text evidence="4">The sequence shown here is derived from an EMBL/GenBank/DDBJ whole genome shotgun (WGS) entry which is preliminary data.</text>
</comment>
<feature type="transmembrane region" description="Helical" evidence="3">
    <location>
        <begin position="15"/>
        <end position="44"/>
    </location>
</feature>
<accession>A0A0K9PHY0</accession>
<protein>
    <submittedName>
        <fullName evidence="4">Late embryogenesis abundant (LEA)hydroxyproline-rich glycoprotein family</fullName>
    </submittedName>
</protein>
<evidence type="ECO:0000256" key="1">
    <source>
        <dbReference type="ARBA" id="ARBA00004370"/>
    </source>
</evidence>
<keyword evidence="5" id="KW-1185">Reference proteome</keyword>
<sequence length="199" mass="22364">MKKLALGKERRTNPLVWLAAVICAILAIAVIITGILVFAFYMAYQPKVPYIFINSAQLLRLQYDKTGLLRTQMAMVLVADNDNVRARASFSNLDLVLRFHSLPLANLRADPFLVGKNSSNRLDYDVGSAVIPLDKDGMREVDLSLKRDRIFFVLQGKVRIKWTVGNLVRVKIWSRLDCQVQFFPSNGSSIGLDCSSKSD</sequence>
<keyword evidence="3" id="KW-0812">Transmembrane</keyword>
<name>A0A0K9PHY0_ZOSMR</name>
<dbReference type="PANTHER" id="PTHR31234:SF66">
    <property type="entry name" value="LATE EMBRYOGENESIS ABUNDANT PROTEIN"/>
    <property type="match status" value="1"/>
</dbReference>